<dbReference type="KEGG" id="gax:Pan161_15870"/>
<evidence type="ECO:0000256" key="2">
    <source>
        <dbReference type="ARBA" id="ARBA00023125"/>
    </source>
</evidence>
<evidence type="ECO:0000256" key="4">
    <source>
        <dbReference type="SAM" id="MobiDB-lite"/>
    </source>
</evidence>
<evidence type="ECO:0000259" key="5">
    <source>
        <dbReference type="PROSITE" id="PS50995"/>
    </source>
</evidence>
<dbReference type="InterPro" id="IPR036390">
    <property type="entry name" value="WH_DNA-bd_sf"/>
</dbReference>
<dbReference type="InterPro" id="IPR039422">
    <property type="entry name" value="MarR/SlyA-like"/>
</dbReference>
<accession>A0A517VAC1</accession>
<feature type="region of interest" description="Disordered" evidence="4">
    <location>
        <begin position="145"/>
        <end position="167"/>
    </location>
</feature>
<dbReference type="RefSeq" id="WP_197995753.1">
    <property type="nucleotide sequence ID" value="NZ_CP036343.1"/>
</dbReference>
<dbReference type="PROSITE" id="PS50995">
    <property type="entry name" value="HTH_MARR_2"/>
    <property type="match status" value="1"/>
</dbReference>
<dbReference type="Proteomes" id="UP000316855">
    <property type="component" value="Chromosome"/>
</dbReference>
<evidence type="ECO:0000256" key="1">
    <source>
        <dbReference type="ARBA" id="ARBA00023015"/>
    </source>
</evidence>
<gene>
    <name evidence="6" type="ORF">Pan161_15870</name>
</gene>
<keyword evidence="3" id="KW-0804">Transcription</keyword>
<dbReference type="PROSITE" id="PS01117">
    <property type="entry name" value="HTH_MARR_1"/>
    <property type="match status" value="1"/>
</dbReference>
<organism evidence="6 7">
    <name type="scientific">Gimesia algae</name>
    <dbReference type="NCBI Taxonomy" id="2527971"/>
    <lineage>
        <taxon>Bacteria</taxon>
        <taxon>Pseudomonadati</taxon>
        <taxon>Planctomycetota</taxon>
        <taxon>Planctomycetia</taxon>
        <taxon>Planctomycetales</taxon>
        <taxon>Planctomycetaceae</taxon>
        <taxon>Gimesia</taxon>
    </lineage>
</organism>
<feature type="domain" description="HTH marR-type" evidence="5">
    <location>
        <begin position="4"/>
        <end position="139"/>
    </location>
</feature>
<keyword evidence="1" id="KW-0805">Transcription regulation</keyword>
<dbReference type="InterPro" id="IPR000835">
    <property type="entry name" value="HTH_MarR-typ"/>
</dbReference>
<evidence type="ECO:0000313" key="7">
    <source>
        <dbReference type="Proteomes" id="UP000316855"/>
    </source>
</evidence>
<dbReference type="SMART" id="SM00347">
    <property type="entry name" value="HTH_MARR"/>
    <property type="match status" value="1"/>
</dbReference>
<dbReference type="PRINTS" id="PR00598">
    <property type="entry name" value="HTHMARR"/>
</dbReference>
<dbReference type="Gene3D" id="1.10.10.10">
    <property type="entry name" value="Winged helix-like DNA-binding domain superfamily/Winged helix DNA-binding domain"/>
    <property type="match status" value="1"/>
</dbReference>
<dbReference type="InterPro" id="IPR036388">
    <property type="entry name" value="WH-like_DNA-bd_sf"/>
</dbReference>
<feature type="compositionally biased region" description="Basic and acidic residues" evidence="4">
    <location>
        <begin position="157"/>
        <end position="167"/>
    </location>
</feature>
<proteinExistence type="predicted"/>
<keyword evidence="7" id="KW-1185">Reference proteome</keyword>
<reference evidence="6 7" key="1">
    <citation type="submission" date="2019-02" db="EMBL/GenBank/DDBJ databases">
        <title>Deep-cultivation of Planctomycetes and their phenomic and genomic characterization uncovers novel biology.</title>
        <authorList>
            <person name="Wiegand S."/>
            <person name="Jogler M."/>
            <person name="Boedeker C."/>
            <person name="Pinto D."/>
            <person name="Vollmers J."/>
            <person name="Rivas-Marin E."/>
            <person name="Kohn T."/>
            <person name="Peeters S.H."/>
            <person name="Heuer A."/>
            <person name="Rast P."/>
            <person name="Oberbeckmann S."/>
            <person name="Bunk B."/>
            <person name="Jeske O."/>
            <person name="Meyerdierks A."/>
            <person name="Storesund J.E."/>
            <person name="Kallscheuer N."/>
            <person name="Luecker S."/>
            <person name="Lage O.M."/>
            <person name="Pohl T."/>
            <person name="Merkel B.J."/>
            <person name="Hornburger P."/>
            <person name="Mueller R.-W."/>
            <person name="Bruemmer F."/>
            <person name="Labrenz M."/>
            <person name="Spormann A.M."/>
            <person name="Op den Camp H."/>
            <person name="Overmann J."/>
            <person name="Amann R."/>
            <person name="Jetten M.S.M."/>
            <person name="Mascher T."/>
            <person name="Medema M.H."/>
            <person name="Devos D.P."/>
            <person name="Kaster A.-K."/>
            <person name="Ovreas L."/>
            <person name="Rohde M."/>
            <person name="Galperin M.Y."/>
            <person name="Jogler C."/>
        </authorList>
    </citation>
    <scope>NUCLEOTIDE SEQUENCE [LARGE SCALE GENOMIC DNA]</scope>
    <source>
        <strain evidence="6 7">Pan161</strain>
    </source>
</reference>
<sequence length="167" mass="18910">MKQQERPGFLISRLAYLFRLRIEALLAENDCELSAEESALLMVLVESGQPLRRGEFAEIMLRDKTTITRQLDGLVAKGLVQRKQDPSDGRAFLIYPTSKGTRQINKILPAAKALRDSLKQGLTAEEWEIGMKAMRQMKDNLIAMDSKKVTPTPQRVRQPEHTDKSTS</sequence>
<dbReference type="PANTHER" id="PTHR33164">
    <property type="entry name" value="TRANSCRIPTIONAL REGULATOR, MARR FAMILY"/>
    <property type="match status" value="1"/>
</dbReference>
<dbReference type="PANTHER" id="PTHR33164:SF64">
    <property type="entry name" value="TRANSCRIPTIONAL REGULATOR SLYA"/>
    <property type="match status" value="1"/>
</dbReference>
<dbReference type="EMBL" id="CP036343">
    <property type="protein sequence ID" value="QDT89954.1"/>
    <property type="molecule type" value="Genomic_DNA"/>
</dbReference>
<dbReference type="AlphaFoldDB" id="A0A517VAC1"/>
<evidence type="ECO:0000256" key="3">
    <source>
        <dbReference type="ARBA" id="ARBA00023163"/>
    </source>
</evidence>
<dbReference type="Pfam" id="PF01047">
    <property type="entry name" value="MarR"/>
    <property type="match status" value="1"/>
</dbReference>
<dbReference type="InterPro" id="IPR023187">
    <property type="entry name" value="Tscrpt_reg_MarR-type_CS"/>
</dbReference>
<evidence type="ECO:0000313" key="6">
    <source>
        <dbReference type="EMBL" id="QDT89954.1"/>
    </source>
</evidence>
<dbReference type="GO" id="GO:0003677">
    <property type="term" value="F:DNA binding"/>
    <property type="evidence" value="ECO:0007669"/>
    <property type="project" value="UniProtKB-KW"/>
</dbReference>
<name>A0A517VAC1_9PLAN</name>
<dbReference type="SUPFAM" id="SSF46785">
    <property type="entry name" value="Winged helix' DNA-binding domain"/>
    <property type="match status" value="1"/>
</dbReference>
<dbReference type="GO" id="GO:0006950">
    <property type="term" value="P:response to stress"/>
    <property type="evidence" value="ECO:0007669"/>
    <property type="project" value="TreeGrafter"/>
</dbReference>
<keyword evidence="2 6" id="KW-0238">DNA-binding</keyword>
<protein>
    <submittedName>
        <fullName evidence="6">DNA-binding transcriptional repressor MarR</fullName>
    </submittedName>
</protein>
<dbReference type="GO" id="GO:0003700">
    <property type="term" value="F:DNA-binding transcription factor activity"/>
    <property type="evidence" value="ECO:0007669"/>
    <property type="project" value="InterPro"/>
</dbReference>